<dbReference type="Proteomes" id="UP000642180">
    <property type="component" value="Unassembled WGS sequence"/>
</dbReference>
<protein>
    <submittedName>
        <fullName evidence="1">Uncharacterized protein</fullName>
    </submittedName>
</protein>
<keyword evidence="2" id="KW-1185">Reference proteome</keyword>
<gene>
    <name evidence="1" type="ORF">GCM10008066_17440</name>
</gene>
<evidence type="ECO:0000313" key="1">
    <source>
        <dbReference type="EMBL" id="GGI19110.1"/>
    </source>
</evidence>
<reference evidence="2" key="1">
    <citation type="journal article" date="2019" name="Int. J. Syst. Evol. Microbiol.">
        <title>The Global Catalogue of Microorganisms (GCM) 10K type strain sequencing project: providing services to taxonomists for standard genome sequencing and annotation.</title>
        <authorList>
            <consortium name="The Broad Institute Genomics Platform"/>
            <consortium name="The Broad Institute Genome Sequencing Center for Infectious Disease"/>
            <person name="Wu L."/>
            <person name="Ma J."/>
        </authorList>
    </citation>
    <scope>NUCLEOTIDE SEQUENCE [LARGE SCALE GENOMIC DNA]</scope>
    <source>
        <strain evidence="2">CCM 2767</strain>
    </source>
</reference>
<sequence>MATTKLSTQEFLDELNRNLKEHPGYEEWMQFVPPPEGVTPDTVEGFERAGPEPRHSLYDLVALKVGEAFEIFPK</sequence>
<comment type="caution">
    <text evidence="1">The sequence shown here is derived from an EMBL/GenBank/DDBJ whole genome shotgun (WGS) entry which is preliminary data.</text>
</comment>
<dbReference type="AlphaFoldDB" id="A0A8J3F3C8"/>
<organism evidence="1 2">
    <name type="scientific">Oxalicibacterium faecigallinarum</name>
    <dbReference type="NCBI Taxonomy" id="573741"/>
    <lineage>
        <taxon>Bacteria</taxon>
        <taxon>Pseudomonadati</taxon>
        <taxon>Pseudomonadota</taxon>
        <taxon>Betaproteobacteria</taxon>
        <taxon>Burkholderiales</taxon>
        <taxon>Oxalobacteraceae</taxon>
        <taxon>Oxalicibacterium</taxon>
    </lineage>
</organism>
<name>A0A8J3F3C8_9BURK</name>
<dbReference type="RefSeq" id="WP_188380845.1">
    <property type="nucleotide sequence ID" value="NZ_BMDI01000001.1"/>
</dbReference>
<dbReference type="EMBL" id="BMDI01000001">
    <property type="protein sequence ID" value="GGI19110.1"/>
    <property type="molecule type" value="Genomic_DNA"/>
</dbReference>
<evidence type="ECO:0000313" key="2">
    <source>
        <dbReference type="Proteomes" id="UP000642180"/>
    </source>
</evidence>
<accession>A0A8J3F3C8</accession>
<proteinExistence type="predicted"/>